<sequence>GRIAIPKMKNINVLNKERNPEIFPFENAVNIPLVNILNPHSKKLIENKLNPLIVI</sequence>
<organism evidence="1">
    <name type="scientific">human gut metagenome</name>
    <dbReference type="NCBI Taxonomy" id="408170"/>
    <lineage>
        <taxon>unclassified sequences</taxon>
        <taxon>metagenomes</taxon>
        <taxon>organismal metagenomes</taxon>
    </lineage>
</organism>
<accession>W1Y5C0</accession>
<dbReference type="EMBL" id="AZMM01008043">
    <property type="protein sequence ID" value="ETJ37758.1"/>
    <property type="molecule type" value="Genomic_DNA"/>
</dbReference>
<gene>
    <name evidence="1" type="ORF">Q604_UNBC08043G0001</name>
</gene>
<evidence type="ECO:0000313" key="1">
    <source>
        <dbReference type="EMBL" id="ETJ37758.1"/>
    </source>
</evidence>
<comment type="caution">
    <text evidence="1">The sequence shown here is derived from an EMBL/GenBank/DDBJ whole genome shotgun (WGS) entry which is preliminary data.</text>
</comment>
<reference evidence="1" key="1">
    <citation type="submission" date="2013-12" db="EMBL/GenBank/DDBJ databases">
        <title>A Varibaculum cambriense genome reconstructed from a premature infant gut community with otherwise low bacterial novelty that shifts toward anaerobic metabolism during the third week of life.</title>
        <authorList>
            <person name="Brown C.T."/>
            <person name="Sharon I."/>
            <person name="Thomas B.C."/>
            <person name="Castelle C.J."/>
            <person name="Morowitz M.J."/>
            <person name="Banfield J.F."/>
        </authorList>
    </citation>
    <scope>NUCLEOTIDE SEQUENCE</scope>
</reference>
<name>W1Y5C0_9ZZZZ</name>
<feature type="non-terminal residue" evidence="1">
    <location>
        <position position="1"/>
    </location>
</feature>
<dbReference type="AlphaFoldDB" id="W1Y5C0"/>
<protein>
    <submittedName>
        <fullName evidence="1">Uncharacterized protein</fullName>
    </submittedName>
</protein>
<proteinExistence type="predicted"/>